<feature type="transmembrane region" description="Helical" evidence="1">
    <location>
        <begin position="266"/>
        <end position="283"/>
    </location>
</feature>
<reference evidence="3 4" key="1">
    <citation type="submission" date="2019-12" db="EMBL/GenBank/DDBJ databases">
        <title>Auraticoccus cholistani sp. nov., an actinomycete isolated from soil of Cholistan desert.</title>
        <authorList>
            <person name="Cheema M.T."/>
        </authorList>
    </citation>
    <scope>NUCLEOTIDE SEQUENCE [LARGE SCALE GENOMIC DNA]</scope>
    <source>
        <strain evidence="3 4">F435</strain>
    </source>
</reference>
<evidence type="ECO:0000259" key="2">
    <source>
        <dbReference type="Pfam" id="PF00535"/>
    </source>
</evidence>
<dbReference type="Gene3D" id="3.90.550.10">
    <property type="entry name" value="Spore Coat Polysaccharide Biosynthesis Protein SpsA, Chain A"/>
    <property type="match status" value="1"/>
</dbReference>
<comment type="caution">
    <text evidence="3">The sequence shown here is derived from an EMBL/GenBank/DDBJ whole genome shotgun (WGS) entry which is preliminary data.</text>
</comment>
<keyword evidence="1" id="KW-1133">Transmembrane helix</keyword>
<sequence>MIPEISILMPTLNEEKSVAAAVRSALQQEGVDVEVLVVDGGSVDRTREIVAEIAAEDPRVRLLDNPRSIIPAALNIGLAAASGEFVARLDAHCSISHDYLRRGVDRLRSDPAMASVGGCRTGVGRGPVGRAIALVLSSPAAIGDSINHFAVTAQLTDHASQAVTRTAAARAVGGWDEQLLVNEDVDFDHRLIRAGHRIGYDPQMRVSWEVRETLPALARQYRRYGRGKGLMTRKNGVGALRARHLVPPAAVVGGAGVLLAGLRRPALWLLVAPYLLLVLAASVQCWRRRPRGEQVSALSLVLGFVVVHGCWGLGFLEGALLGRQPVAASGDARARRSVTAG</sequence>
<proteinExistence type="predicted"/>
<feature type="domain" description="Glycosyltransferase 2-like" evidence="2">
    <location>
        <begin position="6"/>
        <end position="120"/>
    </location>
</feature>
<evidence type="ECO:0000256" key="1">
    <source>
        <dbReference type="SAM" id="Phobius"/>
    </source>
</evidence>
<gene>
    <name evidence="3" type="ORF">GC722_14695</name>
</gene>
<dbReference type="PANTHER" id="PTHR43685:SF2">
    <property type="entry name" value="GLYCOSYLTRANSFERASE 2-LIKE DOMAIN-CONTAINING PROTEIN"/>
    <property type="match status" value="1"/>
</dbReference>
<dbReference type="InterPro" id="IPR050834">
    <property type="entry name" value="Glycosyltransf_2"/>
</dbReference>
<dbReference type="PANTHER" id="PTHR43685">
    <property type="entry name" value="GLYCOSYLTRANSFERASE"/>
    <property type="match status" value="1"/>
</dbReference>
<dbReference type="GO" id="GO:0016740">
    <property type="term" value="F:transferase activity"/>
    <property type="evidence" value="ECO:0007669"/>
    <property type="project" value="UniProtKB-KW"/>
</dbReference>
<dbReference type="CDD" id="cd02525">
    <property type="entry name" value="Succinoglycan_BP_ExoA"/>
    <property type="match status" value="1"/>
</dbReference>
<dbReference type="Pfam" id="PF00535">
    <property type="entry name" value="Glycos_transf_2"/>
    <property type="match status" value="1"/>
</dbReference>
<accession>A0A6A9UX26</accession>
<dbReference type="RefSeq" id="WP_156611414.1">
    <property type="nucleotide sequence ID" value="NZ_WPCU01000010.1"/>
</dbReference>
<organism evidence="3 4">
    <name type="scientific">Auraticoccus cholistanensis</name>
    <dbReference type="NCBI Taxonomy" id="2656650"/>
    <lineage>
        <taxon>Bacteria</taxon>
        <taxon>Bacillati</taxon>
        <taxon>Actinomycetota</taxon>
        <taxon>Actinomycetes</taxon>
        <taxon>Propionibacteriales</taxon>
        <taxon>Propionibacteriaceae</taxon>
        <taxon>Auraticoccus</taxon>
    </lineage>
</organism>
<feature type="transmembrane region" description="Helical" evidence="1">
    <location>
        <begin position="295"/>
        <end position="316"/>
    </location>
</feature>
<evidence type="ECO:0000313" key="4">
    <source>
        <dbReference type="Proteomes" id="UP000435304"/>
    </source>
</evidence>
<dbReference type="EMBL" id="WPCU01000010">
    <property type="protein sequence ID" value="MVA77261.1"/>
    <property type="molecule type" value="Genomic_DNA"/>
</dbReference>
<dbReference type="AlphaFoldDB" id="A0A6A9UX26"/>
<dbReference type="Proteomes" id="UP000435304">
    <property type="component" value="Unassembled WGS sequence"/>
</dbReference>
<protein>
    <submittedName>
        <fullName evidence="3">Glycosyltransferase</fullName>
    </submittedName>
</protein>
<dbReference type="InterPro" id="IPR029044">
    <property type="entry name" value="Nucleotide-diphossugar_trans"/>
</dbReference>
<name>A0A6A9UX26_9ACTN</name>
<evidence type="ECO:0000313" key="3">
    <source>
        <dbReference type="EMBL" id="MVA77261.1"/>
    </source>
</evidence>
<keyword evidence="4" id="KW-1185">Reference proteome</keyword>
<keyword evidence="1" id="KW-0812">Transmembrane</keyword>
<keyword evidence="1" id="KW-0472">Membrane</keyword>
<dbReference type="SUPFAM" id="SSF53448">
    <property type="entry name" value="Nucleotide-diphospho-sugar transferases"/>
    <property type="match status" value="1"/>
</dbReference>
<dbReference type="InterPro" id="IPR001173">
    <property type="entry name" value="Glyco_trans_2-like"/>
</dbReference>
<keyword evidence="3" id="KW-0808">Transferase</keyword>